<dbReference type="GO" id="GO:0006955">
    <property type="term" value="P:immune response"/>
    <property type="evidence" value="ECO:0007669"/>
    <property type="project" value="InterPro"/>
</dbReference>
<evidence type="ECO:0000256" key="4">
    <source>
        <dbReference type="ARBA" id="ARBA00022729"/>
    </source>
</evidence>
<feature type="chain" id="PRO_5045591903" description="Ig-like domain-containing protein" evidence="8">
    <location>
        <begin position="19"/>
        <end position="234"/>
    </location>
</feature>
<dbReference type="Ensembl" id="ENSGAGT00000034208.1">
    <property type="protein sequence ID" value="ENSGAGP00000030130.1"/>
    <property type="gene ID" value="ENSGAGG00000021737.1"/>
</dbReference>
<dbReference type="Pfam" id="PF07654">
    <property type="entry name" value="C1-set"/>
    <property type="match status" value="1"/>
</dbReference>
<protein>
    <recommendedName>
        <fullName evidence="9">Ig-like domain-containing protein</fullName>
    </recommendedName>
</protein>
<evidence type="ECO:0000256" key="6">
    <source>
        <dbReference type="ARBA" id="ARBA00023157"/>
    </source>
</evidence>
<evidence type="ECO:0000256" key="3">
    <source>
        <dbReference type="ARBA" id="ARBA00022692"/>
    </source>
</evidence>
<dbReference type="SUPFAM" id="SSF54452">
    <property type="entry name" value="MHC antigen-recognition domain"/>
    <property type="match status" value="1"/>
</dbReference>
<evidence type="ECO:0000256" key="2">
    <source>
        <dbReference type="ARBA" id="ARBA00007394"/>
    </source>
</evidence>
<dbReference type="InterPro" id="IPR011162">
    <property type="entry name" value="MHC_I/II-like_Ag-recog"/>
</dbReference>
<dbReference type="InterPro" id="IPR014745">
    <property type="entry name" value="MHC_II_a/b_N"/>
</dbReference>
<reference evidence="10" key="3">
    <citation type="submission" date="2025-09" db="UniProtKB">
        <authorList>
            <consortium name="Ensembl"/>
        </authorList>
    </citation>
    <scope>IDENTIFICATION</scope>
</reference>
<organism evidence="10 11">
    <name type="scientific">Gopherus agassizii</name>
    <name type="common">Agassiz's desert tortoise</name>
    <dbReference type="NCBI Taxonomy" id="38772"/>
    <lineage>
        <taxon>Eukaryota</taxon>
        <taxon>Metazoa</taxon>
        <taxon>Chordata</taxon>
        <taxon>Craniata</taxon>
        <taxon>Vertebrata</taxon>
        <taxon>Euteleostomi</taxon>
        <taxon>Archelosauria</taxon>
        <taxon>Testudinata</taxon>
        <taxon>Testudines</taxon>
        <taxon>Cryptodira</taxon>
        <taxon>Durocryptodira</taxon>
        <taxon>Testudinoidea</taxon>
        <taxon>Testudinidae</taxon>
        <taxon>Gopherus</taxon>
    </lineage>
</organism>
<dbReference type="PANTHER" id="PTHR19944">
    <property type="entry name" value="MHC CLASS II-RELATED"/>
    <property type="match status" value="1"/>
</dbReference>
<evidence type="ECO:0000256" key="8">
    <source>
        <dbReference type="SAM" id="SignalP"/>
    </source>
</evidence>
<dbReference type="SMART" id="SM00920">
    <property type="entry name" value="MHC_II_alpha"/>
    <property type="match status" value="1"/>
</dbReference>
<evidence type="ECO:0000259" key="9">
    <source>
        <dbReference type="PROSITE" id="PS50835"/>
    </source>
</evidence>
<dbReference type="Pfam" id="PF00993">
    <property type="entry name" value="MHC_II_alpha"/>
    <property type="match status" value="1"/>
</dbReference>
<dbReference type="InterPro" id="IPR013783">
    <property type="entry name" value="Ig-like_fold"/>
</dbReference>
<name>A0A452IQK7_9SAUR</name>
<keyword evidence="5" id="KW-0472">Membrane</keyword>
<proteinExistence type="inferred from homology"/>
<dbReference type="GO" id="GO:0042613">
    <property type="term" value="C:MHC class II protein complex"/>
    <property type="evidence" value="ECO:0007669"/>
    <property type="project" value="InterPro"/>
</dbReference>
<dbReference type="Proteomes" id="UP000291020">
    <property type="component" value="Unassembled WGS sequence"/>
</dbReference>
<evidence type="ECO:0000313" key="11">
    <source>
        <dbReference type="Proteomes" id="UP000291020"/>
    </source>
</evidence>
<dbReference type="Gene3D" id="3.10.320.10">
    <property type="entry name" value="Class II Histocompatibility Antigen, M Beta Chain, Chain B, domain 1"/>
    <property type="match status" value="1"/>
</dbReference>
<dbReference type="InterPro" id="IPR050160">
    <property type="entry name" value="MHC/Immunoglobulin"/>
</dbReference>
<dbReference type="InterPro" id="IPR003597">
    <property type="entry name" value="Ig_C1-set"/>
</dbReference>
<dbReference type="GO" id="GO:0019882">
    <property type="term" value="P:antigen processing and presentation"/>
    <property type="evidence" value="ECO:0007669"/>
    <property type="project" value="InterPro"/>
</dbReference>
<keyword evidence="6" id="KW-1015">Disulfide bond</keyword>
<dbReference type="PROSITE" id="PS50835">
    <property type="entry name" value="IG_LIKE"/>
    <property type="match status" value="1"/>
</dbReference>
<comment type="subcellular location">
    <subcellularLocation>
        <location evidence="1">Membrane</location>
        <topology evidence="1">Single-pass type I membrane protein</topology>
    </subcellularLocation>
</comment>
<keyword evidence="11" id="KW-1185">Reference proteome</keyword>
<reference evidence="11" key="1">
    <citation type="journal article" date="2017" name="PLoS ONE">
        <title>The Agassiz's desert tortoise genome provides a resource for the conservation of a threatened species.</title>
        <authorList>
            <person name="Tollis M."/>
            <person name="DeNardo D.F."/>
            <person name="Cornelius J.A."/>
            <person name="Dolby G.A."/>
            <person name="Edwards T."/>
            <person name="Henen B.T."/>
            <person name="Karl A.E."/>
            <person name="Murphy R.W."/>
            <person name="Kusumi K."/>
        </authorList>
    </citation>
    <scope>NUCLEOTIDE SEQUENCE [LARGE SCALE GENOMIC DNA]</scope>
</reference>
<evidence type="ECO:0000256" key="5">
    <source>
        <dbReference type="ARBA" id="ARBA00022989"/>
    </source>
</evidence>
<dbReference type="InterPro" id="IPR036179">
    <property type="entry name" value="Ig-like_dom_sf"/>
</dbReference>
<feature type="signal peptide" evidence="8">
    <location>
        <begin position="1"/>
        <end position="18"/>
    </location>
</feature>
<dbReference type="SUPFAM" id="SSF48726">
    <property type="entry name" value="Immunoglobulin"/>
    <property type="match status" value="1"/>
</dbReference>
<feature type="domain" description="Ig-like" evidence="9">
    <location>
        <begin position="117"/>
        <end position="163"/>
    </location>
</feature>
<dbReference type="InterPro" id="IPR007110">
    <property type="entry name" value="Ig-like_dom"/>
</dbReference>
<reference evidence="10" key="2">
    <citation type="submission" date="2025-08" db="UniProtKB">
        <authorList>
            <consortium name="Ensembl"/>
        </authorList>
    </citation>
    <scope>IDENTIFICATION</scope>
</reference>
<dbReference type="InterPro" id="IPR001003">
    <property type="entry name" value="MHC_II_a_N"/>
</dbReference>
<dbReference type="SMART" id="SM00407">
    <property type="entry name" value="IGc1"/>
    <property type="match status" value="1"/>
</dbReference>
<keyword evidence="5" id="KW-1133">Transmembrane helix</keyword>
<keyword evidence="7" id="KW-0325">Glycoprotein</keyword>
<accession>A0A452IQK7</accession>
<evidence type="ECO:0000313" key="10">
    <source>
        <dbReference type="Ensembl" id="ENSGAGP00000030130.1"/>
    </source>
</evidence>
<keyword evidence="3" id="KW-0812">Transmembrane</keyword>
<dbReference type="PANTHER" id="PTHR19944:SF86">
    <property type="entry name" value="HLA CLASS II HISTOCOMPATIBILITY ANTIGEN, DR ALPHA CHAIN"/>
    <property type="match status" value="1"/>
</dbReference>
<dbReference type="AlphaFoldDB" id="A0A452IQK7"/>
<dbReference type="Gene3D" id="2.60.40.10">
    <property type="entry name" value="Immunoglobulins"/>
    <property type="match status" value="1"/>
</dbReference>
<evidence type="ECO:0000256" key="1">
    <source>
        <dbReference type="ARBA" id="ARBA00004479"/>
    </source>
</evidence>
<keyword evidence="4 8" id="KW-0732">Signal</keyword>
<comment type="similarity">
    <text evidence="2">Belongs to the MHC class II family.</text>
</comment>
<sequence length="234" mass="26143">MPCHRLCVTLGQLLTSLDLPPLLGPEDNGPVAFYQLMDPTQQEAGEFMFEFDQDEIFHMNLERKTIWRLPNFGKFTSFEAQRALGNITVLKKNMEIMIRRSNRRQAQNSTVWEGGAPEMTVFPEDHVELGEPNILICFMDNFSPPVLSLTWLKNGTTPSASSPTCSSSRQSNFYDYQVEHGGLPEPFTKHWAQVPIPISETTEALGPAMGIIGIIVGTILIMKMNATGNLQGLL</sequence>
<evidence type="ECO:0000256" key="7">
    <source>
        <dbReference type="ARBA" id="ARBA00023180"/>
    </source>
</evidence>